<evidence type="ECO:0000313" key="1">
    <source>
        <dbReference type="EMBL" id="SVE21071.1"/>
    </source>
</evidence>
<name>A0A383BMK1_9ZZZZ</name>
<dbReference type="Gene3D" id="3.40.50.720">
    <property type="entry name" value="NAD(P)-binding Rossmann-like Domain"/>
    <property type="match status" value="1"/>
</dbReference>
<accession>A0A383BMK1</accession>
<reference evidence="1" key="1">
    <citation type="submission" date="2018-05" db="EMBL/GenBank/DDBJ databases">
        <authorList>
            <person name="Lanie J.A."/>
            <person name="Ng W.-L."/>
            <person name="Kazmierczak K.M."/>
            <person name="Andrzejewski T.M."/>
            <person name="Davidsen T.M."/>
            <person name="Wayne K.J."/>
            <person name="Tettelin H."/>
            <person name="Glass J.I."/>
            <person name="Rusch D."/>
            <person name="Podicherti R."/>
            <person name="Tsui H.-C.T."/>
            <person name="Winkler M.E."/>
        </authorList>
    </citation>
    <scope>NUCLEOTIDE SEQUENCE</scope>
</reference>
<proteinExistence type="predicted"/>
<dbReference type="InterPro" id="IPR036291">
    <property type="entry name" value="NAD(P)-bd_dom_sf"/>
</dbReference>
<dbReference type="SUPFAM" id="SSF51735">
    <property type="entry name" value="NAD(P)-binding Rossmann-fold domains"/>
    <property type="match status" value="1"/>
</dbReference>
<gene>
    <name evidence="1" type="ORF">METZ01_LOCUS473925</name>
</gene>
<protein>
    <submittedName>
        <fullName evidence="1">Uncharacterized protein</fullName>
    </submittedName>
</protein>
<organism evidence="1">
    <name type="scientific">marine metagenome</name>
    <dbReference type="NCBI Taxonomy" id="408172"/>
    <lineage>
        <taxon>unclassified sequences</taxon>
        <taxon>metagenomes</taxon>
        <taxon>ecological metagenomes</taxon>
    </lineage>
</organism>
<dbReference type="EMBL" id="UINC01201637">
    <property type="protein sequence ID" value="SVE21071.1"/>
    <property type="molecule type" value="Genomic_DNA"/>
</dbReference>
<feature type="non-terminal residue" evidence="1">
    <location>
        <position position="30"/>
    </location>
</feature>
<sequence length="30" mass="2722">VAGGGRGIGEAIALGLADAGADVAIAARTQ</sequence>
<feature type="non-terminal residue" evidence="1">
    <location>
        <position position="1"/>
    </location>
</feature>
<dbReference type="AlphaFoldDB" id="A0A383BMK1"/>